<gene>
    <name evidence="1" type="ORF">SAMN05216490_2143</name>
</gene>
<dbReference type="STRING" id="652787.SAMN05216490_2143"/>
<evidence type="ECO:0000313" key="1">
    <source>
        <dbReference type="EMBL" id="SDS94287.1"/>
    </source>
</evidence>
<accession>A0A1H1WAM2</accession>
<name>A0A1H1WAM2_MUCMA</name>
<dbReference type="Proteomes" id="UP000199679">
    <property type="component" value="Chromosome I"/>
</dbReference>
<dbReference type="EMBL" id="LT629740">
    <property type="protein sequence ID" value="SDS94287.1"/>
    <property type="molecule type" value="Genomic_DNA"/>
</dbReference>
<keyword evidence="2" id="KW-1185">Reference proteome</keyword>
<organism evidence="1 2">
    <name type="scientific">Mucilaginibacter mallensis</name>
    <dbReference type="NCBI Taxonomy" id="652787"/>
    <lineage>
        <taxon>Bacteria</taxon>
        <taxon>Pseudomonadati</taxon>
        <taxon>Bacteroidota</taxon>
        <taxon>Sphingobacteriia</taxon>
        <taxon>Sphingobacteriales</taxon>
        <taxon>Sphingobacteriaceae</taxon>
        <taxon>Mucilaginibacter</taxon>
    </lineage>
</organism>
<reference evidence="1 2" key="1">
    <citation type="submission" date="2016-10" db="EMBL/GenBank/DDBJ databases">
        <authorList>
            <person name="de Groot N.N."/>
        </authorList>
    </citation>
    <scope>NUCLEOTIDE SEQUENCE [LARGE SCALE GENOMIC DNA]</scope>
    <source>
        <strain evidence="1 2">MP1X4</strain>
    </source>
</reference>
<proteinExistence type="predicted"/>
<protein>
    <submittedName>
        <fullName evidence="1">Uncharacterized protein</fullName>
    </submittedName>
</protein>
<evidence type="ECO:0000313" key="2">
    <source>
        <dbReference type="Proteomes" id="UP000199679"/>
    </source>
</evidence>
<sequence length="73" mass="8457">MANSKRFYNMQTNQGMKLININNIACIEEIDTYPQVTMNVKRADGNFIEFIASDVYDKLVENILKMDTGFDEQ</sequence>
<dbReference type="AlphaFoldDB" id="A0A1H1WAM2"/>